<dbReference type="SUPFAM" id="SSF51735">
    <property type="entry name" value="NAD(P)-binding Rossmann-fold domains"/>
    <property type="match status" value="1"/>
</dbReference>
<dbReference type="Gene3D" id="3.30.360.10">
    <property type="entry name" value="Dihydrodipicolinate Reductase, domain 2"/>
    <property type="match status" value="1"/>
</dbReference>
<evidence type="ECO:0000313" key="5">
    <source>
        <dbReference type="Proteomes" id="UP000198504"/>
    </source>
</evidence>
<feature type="domain" description="Gfo/Idh/MocA-like oxidoreductase N-terminal" evidence="2">
    <location>
        <begin position="1"/>
        <end position="116"/>
    </location>
</feature>
<name>A0A1H9CLQ8_9ACTN</name>
<organism evidence="4 5">
    <name type="scientific">Microlunatus flavus</name>
    <dbReference type="NCBI Taxonomy" id="1036181"/>
    <lineage>
        <taxon>Bacteria</taxon>
        <taxon>Bacillati</taxon>
        <taxon>Actinomycetota</taxon>
        <taxon>Actinomycetes</taxon>
        <taxon>Propionibacteriales</taxon>
        <taxon>Propionibacteriaceae</taxon>
        <taxon>Microlunatus</taxon>
    </lineage>
</organism>
<evidence type="ECO:0000313" key="4">
    <source>
        <dbReference type="EMBL" id="SEQ02140.1"/>
    </source>
</evidence>
<evidence type="ECO:0000259" key="2">
    <source>
        <dbReference type="Pfam" id="PF01408"/>
    </source>
</evidence>
<dbReference type="SUPFAM" id="SSF55347">
    <property type="entry name" value="Glyceraldehyde-3-phosphate dehydrogenase-like, C-terminal domain"/>
    <property type="match status" value="1"/>
</dbReference>
<dbReference type="STRING" id="1036181.SAMN05421756_102256"/>
<gene>
    <name evidence="4" type="ORF">SAMN05421756_102256</name>
</gene>
<reference evidence="5" key="1">
    <citation type="submission" date="2016-10" db="EMBL/GenBank/DDBJ databases">
        <authorList>
            <person name="Varghese N."/>
            <person name="Submissions S."/>
        </authorList>
    </citation>
    <scope>NUCLEOTIDE SEQUENCE [LARGE SCALE GENOMIC DNA]</scope>
    <source>
        <strain evidence="5">CGMCC 4.6856</strain>
    </source>
</reference>
<dbReference type="EMBL" id="FOFA01000002">
    <property type="protein sequence ID" value="SEQ02140.1"/>
    <property type="molecule type" value="Genomic_DNA"/>
</dbReference>
<dbReference type="RefSeq" id="WP_091178160.1">
    <property type="nucleotide sequence ID" value="NZ_FOFA01000002.1"/>
</dbReference>
<dbReference type="InterPro" id="IPR000683">
    <property type="entry name" value="Gfo/Idh/MocA-like_OxRdtase_N"/>
</dbReference>
<dbReference type="AlphaFoldDB" id="A0A1H9CLQ8"/>
<evidence type="ECO:0000256" key="1">
    <source>
        <dbReference type="SAM" id="MobiDB-lite"/>
    </source>
</evidence>
<evidence type="ECO:0000259" key="3">
    <source>
        <dbReference type="Pfam" id="PF22725"/>
    </source>
</evidence>
<feature type="region of interest" description="Disordered" evidence="1">
    <location>
        <begin position="436"/>
        <end position="462"/>
    </location>
</feature>
<keyword evidence="5" id="KW-1185">Reference proteome</keyword>
<dbReference type="InterPro" id="IPR055170">
    <property type="entry name" value="GFO_IDH_MocA-like_dom"/>
</dbReference>
<dbReference type="PANTHER" id="PTHR43377:SF1">
    <property type="entry name" value="BILIVERDIN REDUCTASE A"/>
    <property type="match status" value="1"/>
</dbReference>
<dbReference type="Pfam" id="PF01408">
    <property type="entry name" value="GFO_IDH_MocA"/>
    <property type="match status" value="1"/>
</dbReference>
<dbReference type="InterPro" id="IPR051450">
    <property type="entry name" value="Gfo/Idh/MocA_Oxidoreductases"/>
</dbReference>
<dbReference type="InterPro" id="IPR036291">
    <property type="entry name" value="NAD(P)-bd_dom_sf"/>
</dbReference>
<protein>
    <submittedName>
        <fullName evidence="4">Predicted dehydrogenase</fullName>
    </submittedName>
</protein>
<dbReference type="Proteomes" id="UP000198504">
    <property type="component" value="Unassembled WGS sequence"/>
</dbReference>
<dbReference type="GO" id="GO:0000166">
    <property type="term" value="F:nucleotide binding"/>
    <property type="evidence" value="ECO:0007669"/>
    <property type="project" value="InterPro"/>
</dbReference>
<dbReference type="Pfam" id="PF22725">
    <property type="entry name" value="GFO_IDH_MocA_C3"/>
    <property type="match status" value="1"/>
</dbReference>
<dbReference type="Gene3D" id="3.40.50.720">
    <property type="entry name" value="NAD(P)-binding Rossmann-like Domain"/>
    <property type="match status" value="1"/>
</dbReference>
<feature type="domain" description="GFO/IDH/MocA-like oxidoreductase" evidence="3">
    <location>
        <begin position="128"/>
        <end position="262"/>
    </location>
</feature>
<proteinExistence type="predicted"/>
<sequence>MRIAVVGCGYVVDDYLRTLPEHPEITLVGVTDLDESRSRRVAARYGVRCFATTEELLADPSVELVVNLTHPQTHHEISRAALLAGKHVYSEKPLSLAAEDAQDLAALARERGLMLSGAPCNLLGASWAAVRRLVRDGAIGRTRVIYAELDDNPIYLMHPEEWRSESGTPWPFKNEYEVGCTLEHAAYHVAALAALFGPVREMTSFASCLVPDKSPVPLDPPTTPDFSVACLTFDNGVVARLTCSIVATYDHKVRLIGDEGEVVLDEVWHNRSPVSLERFGQMSLNARKLRAVRHNPLLGRLVGVGGRNVRYDVPAPVQASEPESQAPRGRGLSFTTRLKGALRRRQMTSLDFLLGISDMEQARREGRDPLITPEFLLHVSEVTLAISSGDSEPRTIVPPHSFTPLALDREEGTAWRPAEPGPLAAVTDRVLVALHRRGGGSGDSPSAHQPGAHGTEVGAGSR</sequence>
<dbReference type="PANTHER" id="PTHR43377">
    <property type="entry name" value="BILIVERDIN REDUCTASE A"/>
    <property type="match status" value="1"/>
</dbReference>
<accession>A0A1H9CLQ8</accession>
<dbReference type="OrthoDB" id="9776544at2"/>